<comment type="caution">
    <text evidence="2">The sequence shown here is derived from an EMBL/GenBank/DDBJ whole genome shotgun (WGS) entry which is preliminary data.</text>
</comment>
<accession>A0A8H7AU25</accession>
<gene>
    <name evidence="2" type="ORF">GJ744_008838</name>
</gene>
<sequence>MEEIYLLISGMVFCLTTITFLALSQAQRDVLFRRLRLRGRRASSANTPPRSLSPGKKGHISVPSPTQYIESFPGSRREALAKVMEMIPQASGGDLVGLETEKSLTSNMMMPYEANYMEVDESKHTPTGFSVGEIKALGDFPNYAELSGVPLPKPYTDFNIDDALPRPYRPFRWSYHQTMSLHKLEPDWWLELEKTYKSRIAQRKGLYEQHGKAVLQWLPGSELACKELMEMVLQFLVARYPHYFSLSDDKKTFTNRILNTVQDVKAKHPLLVIFDNVPEDFAIMLRNPETGYYSFRAGVICSALGWNVGSKIGLQLHQIHAPIPDYKEKMQFSMDRYFAKMPTEKPIQRGSWGLELDKPLYMPPGDPHEKFREVQSPEVTLDRCHLRVDWQTLRRLPLSSAIVFNFKALFTPVTEFRDEPFIPAIVHKILKEGKKSLMEYKNTWHVEHVCVPALEQYANEQVENGLVPKDWEVHTLDDQPFFPGWNTKWRTQQGF</sequence>
<name>A0A8H7AU25_9EURO</name>
<evidence type="ECO:0000313" key="2">
    <source>
        <dbReference type="EMBL" id="KAF7513544.1"/>
    </source>
</evidence>
<keyword evidence="3" id="KW-1185">Reference proteome</keyword>
<reference evidence="2" key="1">
    <citation type="submission" date="2020-02" db="EMBL/GenBank/DDBJ databases">
        <authorList>
            <person name="Palmer J.M."/>
        </authorList>
    </citation>
    <scope>NUCLEOTIDE SEQUENCE</scope>
    <source>
        <strain evidence="2">EPUS1.4</strain>
        <tissue evidence="2">Thallus</tissue>
    </source>
</reference>
<organism evidence="2 3">
    <name type="scientific">Endocarpon pusillum</name>
    <dbReference type="NCBI Taxonomy" id="364733"/>
    <lineage>
        <taxon>Eukaryota</taxon>
        <taxon>Fungi</taxon>
        <taxon>Dikarya</taxon>
        <taxon>Ascomycota</taxon>
        <taxon>Pezizomycotina</taxon>
        <taxon>Eurotiomycetes</taxon>
        <taxon>Chaetothyriomycetidae</taxon>
        <taxon>Verrucariales</taxon>
        <taxon>Verrucariaceae</taxon>
        <taxon>Endocarpon</taxon>
    </lineage>
</organism>
<evidence type="ECO:0000256" key="1">
    <source>
        <dbReference type="SAM" id="MobiDB-lite"/>
    </source>
</evidence>
<dbReference type="EMBL" id="JAACFV010000005">
    <property type="protein sequence ID" value="KAF7513544.1"/>
    <property type="molecule type" value="Genomic_DNA"/>
</dbReference>
<dbReference type="Pfam" id="PF11927">
    <property type="entry name" value="HODM_asu-like"/>
    <property type="match status" value="1"/>
</dbReference>
<evidence type="ECO:0000313" key="3">
    <source>
        <dbReference type="Proteomes" id="UP000606974"/>
    </source>
</evidence>
<proteinExistence type="predicted"/>
<dbReference type="OrthoDB" id="5043642at2759"/>
<evidence type="ECO:0008006" key="4">
    <source>
        <dbReference type="Google" id="ProtNLM"/>
    </source>
</evidence>
<dbReference type="Proteomes" id="UP000606974">
    <property type="component" value="Unassembled WGS sequence"/>
</dbReference>
<protein>
    <recommendedName>
        <fullName evidence="4">Alpha-1,2-mannosyltransferase</fullName>
    </recommendedName>
</protein>
<dbReference type="InterPro" id="IPR021848">
    <property type="entry name" value="HODM_asu-like"/>
</dbReference>
<dbReference type="AlphaFoldDB" id="A0A8H7AU25"/>
<feature type="region of interest" description="Disordered" evidence="1">
    <location>
        <begin position="42"/>
        <end position="64"/>
    </location>
</feature>